<dbReference type="PANTHER" id="PTHR30332:SF17">
    <property type="entry name" value="TYPE IV PILIATION SYSTEM PROTEIN DR_0774-RELATED"/>
    <property type="match status" value="1"/>
</dbReference>
<comment type="similarity">
    <text evidence="1">Belongs to the bacterial secretin family.</text>
</comment>
<feature type="signal peptide" evidence="3">
    <location>
        <begin position="1"/>
        <end position="29"/>
    </location>
</feature>
<evidence type="ECO:0000256" key="1">
    <source>
        <dbReference type="RuleBase" id="RU004003"/>
    </source>
</evidence>
<dbReference type="RefSeq" id="WP_263364879.1">
    <property type="nucleotide sequence ID" value="NZ_JAGSYK010000001.1"/>
</dbReference>
<name>A0A916RNC6_9BACT</name>
<evidence type="ECO:0000256" key="2">
    <source>
        <dbReference type="SAM" id="MobiDB-lite"/>
    </source>
</evidence>
<feature type="region of interest" description="Disordered" evidence="2">
    <location>
        <begin position="452"/>
        <end position="477"/>
    </location>
</feature>
<dbReference type="AlphaFoldDB" id="A0A916RNC6"/>
<feature type="domain" description="Type II/III secretion system secretin-like" evidence="4">
    <location>
        <begin position="260"/>
        <end position="426"/>
    </location>
</feature>
<organism evidence="7 8">
    <name type="scientific">Edaphobacter acidisoli</name>
    <dbReference type="NCBI Taxonomy" id="2040573"/>
    <lineage>
        <taxon>Bacteria</taxon>
        <taxon>Pseudomonadati</taxon>
        <taxon>Acidobacteriota</taxon>
        <taxon>Terriglobia</taxon>
        <taxon>Terriglobales</taxon>
        <taxon>Acidobacteriaceae</taxon>
        <taxon>Edaphobacter</taxon>
    </lineage>
</organism>
<comment type="caution">
    <text evidence="7">The sequence shown here is derived from an EMBL/GenBank/DDBJ whole genome shotgun (WGS) entry which is preliminary data.</text>
</comment>
<reference evidence="7" key="2">
    <citation type="submission" date="2020-09" db="EMBL/GenBank/DDBJ databases">
        <authorList>
            <person name="Sun Q."/>
            <person name="Zhou Y."/>
        </authorList>
    </citation>
    <scope>NUCLEOTIDE SEQUENCE</scope>
    <source>
        <strain evidence="7">CGMCC 1.15447</strain>
    </source>
</reference>
<keyword evidence="3" id="KW-0732">Signal</keyword>
<dbReference type="PRINTS" id="PR00811">
    <property type="entry name" value="BCTERIALGSPD"/>
</dbReference>
<evidence type="ECO:0000313" key="7">
    <source>
        <dbReference type="EMBL" id="GGA62606.1"/>
    </source>
</evidence>
<dbReference type="Pfam" id="PF04972">
    <property type="entry name" value="BON"/>
    <property type="match status" value="1"/>
</dbReference>
<evidence type="ECO:0000259" key="4">
    <source>
        <dbReference type="Pfam" id="PF00263"/>
    </source>
</evidence>
<dbReference type="Pfam" id="PF13629">
    <property type="entry name" value="T2SS-T3SS_pil_N"/>
    <property type="match status" value="1"/>
</dbReference>
<evidence type="ECO:0000259" key="5">
    <source>
        <dbReference type="Pfam" id="PF04972"/>
    </source>
</evidence>
<dbReference type="PANTHER" id="PTHR30332">
    <property type="entry name" value="PROBABLE GENERAL SECRETION PATHWAY PROTEIN D"/>
    <property type="match status" value="1"/>
</dbReference>
<dbReference type="InterPro" id="IPR032789">
    <property type="entry name" value="T2SS-T3SS_pil_N"/>
</dbReference>
<dbReference type="InterPro" id="IPR004846">
    <property type="entry name" value="T2SS/T3SS_dom"/>
</dbReference>
<feature type="domain" description="BON" evidence="5">
    <location>
        <begin position="119"/>
        <end position="171"/>
    </location>
</feature>
<dbReference type="Pfam" id="PF00263">
    <property type="entry name" value="Secretin"/>
    <property type="match status" value="1"/>
</dbReference>
<evidence type="ECO:0000313" key="8">
    <source>
        <dbReference type="Proteomes" id="UP000648801"/>
    </source>
</evidence>
<dbReference type="GO" id="GO:0015627">
    <property type="term" value="C:type II protein secretion system complex"/>
    <property type="evidence" value="ECO:0007669"/>
    <property type="project" value="TreeGrafter"/>
</dbReference>
<dbReference type="GO" id="GO:0009306">
    <property type="term" value="P:protein secretion"/>
    <property type="evidence" value="ECO:0007669"/>
    <property type="project" value="InterPro"/>
</dbReference>
<dbReference type="InterPro" id="IPR007055">
    <property type="entry name" value="BON_dom"/>
</dbReference>
<sequence>MKQRSRIFLIRLTALSFAACLAVAPQAHGQTAGLSQDSTNDLAVSVGKSALVDFDKQVTRVAIGSSDVAEATAVSPTEVMVNGKAAGDTTLIVWEQGGGRQFFNVSVHPSRFAAEDRVTDLRRELRAALPGQNINVTAVNNLVFLRGTVKDMTSSDRAVEIAATAGKVVNLLYVEVPSTPRQILLKVRFASIDRSLVNQLGVNVFSTGAANTIGTVSTGQFSPPTVTMPTASTGAVATVSQALNLFFFRPDLNLGATIQALENKGVVQVLAQPNVLTENGKQGSFLAGGEYPYPIVQGIAGGVGGAVTIEFKEYGVRLNFIPTIMPDGNIRLQVAPEVSSLDFTNAVTISGFTIPAITVRRVNTEVELAPGQSFAIGGLLDNRETSTFEKMPFIGDIPVLGKFFQSVSKNRTNTELIVFITPEIVDPIKAGEPLPGLSYPDKFLPPNSKIAMHQPDGTTESQNTTVPASTAASAAALPATAVPVEQLKESMKPETPLVTEGSYTVGVAGGSGASTGASSSSMPQ</sequence>
<reference evidence="7" key="1">
    <citation type="journal article" date="2014" name="Int. J. Syst. Evol. Microbiol.">
        <title>Complete genome sequence of Corynebacterium casei LMG S-19264T (=DSM 44701T), isolated from a smear-ripened cheese.</title>
        <authorList>
            <consortium name="US DOE Joint Genome Institute (JGI-PGF)"/>
            <person name="Walter F."/>
            <person name="Albersmeier A."/>
            <person name="Kalinowski J."/>
            <person name="Ruckert C."/>
        </authorList>
    </citation>
    <scope>NUCLEOTIDE SEQUENCE</scope>
    <source>
        <strain evidence="7">CGMCC 1.15447</strain>
    </source>
</reference>
<dbReference type="InterPro" id="IPR050810">
    <property type="entry name" value="Bact_Secretion_Sys_Channel"/>
</dbReference>
<feature type="compositionally biased region" description="Low complexity" evidence="2">
    <location>
        <begin position="464"/>
        <end position="477"/>
    </location>
</feature>
<dbReference type="InterPro" id="IPR001775">
    <property type="entry name" value="GspD/PilQ"/>
</dbReference>
<protein>
    <submittedName>
        <fullName evidence="7">Pilus assembly protein CpaC</fullName>
    </submittedName>
</protein>
<dbReference type="Proteomes" id="UP000648801">
    <property type="component" value="Unassembled WGS sequence"/>
</dbReference>
<feature type="chain" id="PRO_5037157360" evidence="3">
    <location>
        <begin position="30"/>
        <end position="524"/>
    </location>
</feature>
<dbReference type="EMBL" id="BMJB01000001">
    <property type="protein sequence ID" value="GGA62606.1"/>
    <property type="molecule type" value="Genomic_DNA"/>
</dbReference>
<gene>
    <name evidence="7" type="ORF">GCM10011507_12690</name>
</gene>
<keyword evidence="8" id="KW-1185">Reference proteome</keyword>
<proteinExistence type="inferred from homology"/>
<accession>A0A916RNC6</accession>
<evidence type="ECO:0000256" key="3">
    <source>
        <dbReference type="SAM" id="SignalP"/>
    </source>
</evidence>
<evidence type="ECO:0000259" key="6">
    <source>
        <dbReference type="Pfam" id="PF13629"/>
    </source>
</evidence>
<feature type="domain" description="Pilus formation protein N-terminal" evidence="6">
    <location>
        <begin position="40"/>
        <end position="107"/>
    </location>
</feature>